<keyword evidence="2" id="KW-1185">Reference proteome</keyword>
<proteinExistence type="predicted"/>
<organism evidence="1 2">
    <name type="scientific">Maribacter chungangensis</name>
    <dbReference type="NCBI Taxonomy" id="1069117"/>
    <lineage>
        <taxon>Bacteria</taxon>
        <taxon>Pseudomonadati</taxon>
        <taxon>Bacteroidota</taxon>
        <taxon>Flavobacteriia</taxon>
        <taxon>Flavobacteriales</taxon>
        <taxon>Flavobacteriaceae</taxon>
        <taxon>Maribacter</taxon>
    </lineage>
</organism>
<protein>
    <submittedName>
        <fullName evidence="1">Uncharacterized protein</fullName>
    </submittedName>
</protein>
<comment type="caution">
    <text evidence="1">The sequence shown here is derived from an EMBL/GenBank/DDBJ whole genome shotgun (WGS) entry which is preliminary data.</text>
</comment>
<evidence type="ECO:0000313" key="2">
    <source>
        <dbReference type="Proteomes" id="UP001597012"/>
    </source>
</evidence>
<evidence type="ECO:0000313" key="1">
    <source>
        <dbReference type="EMBL" id="MFD0796940.1"/>
    </source>
</evidence>
<name>A0ABW3B1D8_9FLAO</name>
<dbReference type="EMBL" id="JBHTHY010000003">
    <property type="protein sequence ID" value="MFD0796940.1"/>
    <property type="molecule type" value="Genomic_DNA"/>
</dbReference>
<gene>
    <name evidence="1" type="ORF">ACFQZJ_05680</name>
</gene>
<dbReference type="RefSeq" id="WP_379932926.1">
    <property type="nucleotide sequence ID" value="NZ_JBHTHY010000003.1"/>
</dbReference>
<dbReference type="Proteomes" id="UP001597012">
    <property type="component" value="Unassembled WGS sequence"/>
</dbReference>
<reference evidence="2" key="1">
    <citation type="journal article" date="2019" name="Int. J. Syst. Evol. Microbiol.">
        <title>The Global Catalogue of Microorganisms (GCM) 10K type strain sequencing project: providing services to taxonomists for standard genome sequencing and annotation.</title>
        <authorList>
            <consortium name="The Broad Institute Genomics Platform"/>
            <consortium name="The Broad Institute Genome Sequencing Center for Infectious Disease"/>
            <person name="Wu L."/>
            <person name="Ma J."/>
        </authorList>
    </citation>
    <scope>NUCLEOTIDE SEQUENCE [LARGE SCALE GENOMIC DNA]</scope>
    <source>
        <strain evidence="2">CCUG 61948</strain>
    </source>
</reference>
<accession>A0ABW3B1D8</accession>
<sequence length="94" mass="10558">MNENITFIEGRFSPAEAADVLLSLLNDKIKFHTVKSLNLREADNDSDNGSAVRITRLRQAKKRVEELVVLAHKKGMELKIDSNIEINLVPRSTA</sequence>